<sequence>MTRLNKDPVELDALQDLVELDALQDPLDSDDSYGWDNDITADVLTELSPHLRSPAAPSSTSSNSAGPTASTVPTGDSLATSSKGMAVESGRQRTTILCSRPSADTSRAQQPPHPINLAPLLYSPRAPPRFAGTYQALV</sequence>
<evidence type="ECO:0000313" key="3">
    <source>
        <dbReference type="Proteomes" id="UP000799750"/>
    </source>
</evidence>
<feature type="compositionally biased region" description="Polar residues" evidence="1">
    <location>
        <begin position="72"/>
        <end position="83"/>
    </location>
</feature>
<protein>
    <submittedName>
        <fullName evidence="2">Uncharacterized protein</fullName>
    </submittedName>
</protein>
<gene>
    <name evidence="2" type="ORF">BU16DRAFT_581002</name>
</gene>
<name>A0A6A6QX62_9PEZI</name>
<keyword evidence="3" id="KW-1185">Reference proteome</keyword>
<feature type="compositionally biased region" description="Polar residues" evidence="1">
    <location>
        <begin position="92"/>
        <end position="109"/>
    </location>
</feature>
<organism evidence="2 3">
    <name type="scientific">Lophium mytilinum</name>
    <dbReference type="NCBI Taxonomy" id="390894"/>
    <lineage>
        <taxon>Eukaryota</taxon>
        <taxon>Fungi</taxon>
        <taxon>Dikarya</taxon>
        <taxon>Ascomycota</taxon>
        <taxon>Pezizomycotina</taxon>
        <taxon>Dothideomycetes</taxon>
        <taxon>Pleosporomycetidae</taxon>
        <taxon>Mytilinidiales</taxon>
        <taxon>Mytilinidiaceae</taxon>
        <taxon>Lophium</taxon>
    </lineage>
</organism>
<evidence type="ECO:0000313" key="2">
    <source>
        <dbReference type="EMBL" id="KAF2497011.1"/>
    </source>
</evidence>
<feature type="region of interest" description="Disordered" evidence="1">
    <location>
        <begin position="46"/>
        <end position="120"/>
    </location>
</feature>
<dbReference type="EMBL" id="MU004187">
    <property type="protein sequence ID" value="KAF2497011.1"/>
    <property type="molecule type" value="Genomic_DNA"/>
</dbReference>
<proteinExistence type="predicted"/>
<accession>A0A6A6QX62</accession>
<evidence type="ECO:0000256" key="1">
    <source>
        <dbReference type="SAM" id="MobiDB-lite"/>
    </source>
</evidence>
<reference evidence="2" key="1">
    <citation type="journal article" date="2020" name="Stud. Mycol.">
        <title>101 Dothideomycetes genomes: a test case for predicting lifestyles and emergence of pathogens.</title>
        <authorList>
            <person name="Haridas S."/>
            <person name="Albert R."/>
            <person name="Binder M."/>
            <person name="Bloem J."/>
            <person name="Labutti K."/>
            <person name="Salamov A."/>
            <person name="Andreopoulos B."/>
            <person name="Baker S."/>
            <person name="Barry K."/>
            <person name="Bills G."/>
            <person name="Bluhm B."/>
            <person name="Cannon C."/>
            <person name="Castanera R."/>
            <person name="Culley D."/>
            <person name="Daum C."/>
            <person name="Ezra D."/>
            <person name="Gonzalez J."/>
            <person name="Henrissat B."/>
            <person name="Kuo A."/>
            <person name="Liang C."/>
            <person name="Lipzen A."/>
            <person name="Lutzoni F."/>
            <person name="Magnuson J."/>
            <person name="Mondo S."/>
            <person name="Nolan M."/>
            <person name="Ohm R."/>
            <person name="Pangilinan J."/>
            <person name="Park H.-J."/>
            <person name="Ramirez L."/>
            <person name="Alfaro M."/>
            <person name="Sun H."/>
            <person name="Tritt A."/>
            <person name="Yoshinaga Y."/>
            <person name="Zwiers L.-H."/>
            <person name="Turgeon B."/>
            <person name="Goodwin S."/>
            <person name="Spatafora J."/>
            <person name="Crous P."/>
            <person name="Grigoriev I."/>
        </authorList>
    </citation>
    <scope>NUCLEOTIDE SEQUENCE</scope>
    <source>
        <strain evidence="2">CBS 269.34</strain>
    </source>
</reference>
<dbReference type="AlphaFoldDB" id="A0A6A6QX62"/>
<feature type="compositionally biased region" description="Low complexity" evidence="1">
    <location>
        <begin position="53"/>
        <end position="71"/>
    </location>
</feature>
<dbReference type="Proteomes" id="UP000799750">
    <property type="component" value="Unassembled WGS sequence"/>
</dbReference>